<evidence type="ECO:0000256" key="1">
    <source>
        <dbReference type="SAM" id="MobiDB-lite"/>
    </source>
</evidence>
<dbReference type="Proteomes" id="UP001244011">
    <property type="component" value="Unassembled WGS sequence"/>
</dbReference>
<evidence type="ECO:0000313" key="3">
    <source>
        <dbReference type="Proteomes" id="UP001244011"/>
    </source>
</evidence>
<dbReference type="Gene3D" id="1.20.120.900">
    <property type="entry name" value="Pex19, mPTS binding domain"/>
    <property type="match status" value="1"/>
</dbReference>
<name>A0AAJ0C9F2_9PEZI</name>
<comment type="caution">
    <text evidence="2">The sequence shown here is derived from an EMBL/GenBank/DDBJ whole genome shotgun (WGS) entry which is preliminary data.</text>
</comment>
<dbReference type="RefSeq" id="XP_060287355.1">
    <property type="nucleotide sequence ID" value="XM_060426943.1"/>
</dbReference>
<feature type="compositionally biased region" description="Basic and acidic residues" evidence="1">
    <location>
        <begin position="10"/>
        <end position="19"/>
    </location>
</feature>
<accession>A0AAJ0C9F2</accession>
<organism evidence="2 3">
    <name type="scientific">Phialemonium atrogriseum</name>
    <dbReference type="NCBI Taxonomy" id="1093897"/>
    <lineage>
        <taxon>Eukaryota</taxon>
        <taxon>Fungi</taxon>
        <taxon>Dikarya</taxon>
        <taxon>Ascomycota</taxon>
        <taxon>Pezizomycotina</taxon>
        <taxon>Sordariomycetes</taxon>
        <taxon>Sordariomycetidae</taxon>
        <taxon>Cephalothecales</taxon>
        <taxon>Cephalothecaceae</taxon>
        <taxon>Phialemonium</taxon>
    </lineage>
</organism>
<sequence length="329" mass="35932">MTDTKAGDVSQERKDDSPEKQNQVPVEDFADVPDPDEDDLDDLDDMLDEFSTVKLDEKKTEVLSEPSQPTVAGAAEGVKMPSMDDILSDDDFAKQLQAGMADLLGEIENSTEMKAQFESIFKELDGAAAAAAAPATDSAPASPAGASSSAQAAEAAATDASFQDTIRRTMERMQNSGEQATAAATAEGSDDFVAELLKQMQAGDLEGEGNDEELSKMLLGMMEQLTNKEILYEPMKELDDKFPDWLEKNKDKTSKEDLKRYEEQQGFVREIVAKFEEPDYTDENAAYREYIVDRMQKMQAAGSPPADLVGDMPSAQEAFNSPDESCNPQ</sequence>
<feature type="compositionally biased region" description="Low complexity" evidence="1">
    <location>
        <begin position="128"/>
        <end position="161"/>
    </location>
</feature>
<dbReference type="GO" id="GO:0005778">
    <property type="term" value="C:peroxisomal membrane"/>
    <property type="evidence" value="ECO:0007669"/>
    <property type="project" value="TreeGrafter"/>
</dbReference>
<dbReference type="InterPro" id="IPR038322">
    <property type="entry name" value="Pex19_C_sf"/>
</dbReference>
<dbReference type="EMBL" id="MU838999">
    <property type="protein sequence ID" value="KAK1771142.1"/>
    <property type="molecule type" value="Genomic_DNA"/>
</dbReference>
<keyword evidence="3" id="KW-1185">Reference proteome</keyword>
<feature type="region of interest" description="Disordered" evidence="1">
    <location>
        <begin position="128"/>
        <end position="165"/>
    </location>
</feature>
<gene>
    <name evidence="2" type="ORF">QBC33DRAFT_526982</name>
</gene>
<dbReference type="PANTHER" id="PTHR12774">
    <property type="entry name" value="PEROXISOMAL BIOGENESIS FACTOR 19"/>
    <property type="match status" value="1"/>
</dbReference>
<dbReference type="GO" id="GO:0033328">
    <property type="term" value="F:peroxisome membrane targeting sequence binding"/>
    <property type="evidence" value="ECO:0007669"/>
    <property type="project" value="TreeGrafter"/>
</dbReference>
<feature type="compositionally biased region" description="Acidic residues" evidence="1">
    <location>
        <begin position="28"/>
        <end position="44"/>
    </location>
</feature>
<reference evidence="2" key="1">
    <citation type="submission" date="2023-06" db="EMBL/GenBank/DDBJ databases">
        <title>Genome-scale phylogeny and comparative genomics of the fungal order Sordariales.</title>
        <authorList>
            <consortium name="Lawrence Berkeley National Laboratory"/>
            <person name="Hensen N."/>
            <person name="Bonometti L."/>
            <person name="Westerberg I."/>
            <person name="Brannstrom I.O."/>
            <person name="Guillou S."/>
            <person name="Cros-Aarteil S."/>
            <person name="Calhoun S."/>
            <person name="Haridas S."/>
            <person name="Kuo A."/>
            <person name="Mondo S."/>
            <person name="Pangilinan J."/>
            <person name="Riley R."/>
            <person name="Labutti K."/>
            <person name="Andreopoulos B."/>
            <person name="Lipzen A."/>
            <person name="Chen C."/>
            <person name="Yanf M."/>
            <person name="Daum C."/>
            <person name="Ng V."/>
            <person name="Clum A."/>
            <person name="Steindorff A."/>
            <person name="Ohm R."/>
            <person name="Martin F."/>
            <person name="Silar P."/>
            <person name="Natvig D."/>
            <person name="Lalanne C."/>
            <person name="Gautier V."/>
            <person name="Ament-Velasquez S.L."/>
            <person name="Kruys A."/>
            <person name="Hutchinson M.I."/>
            <person name="Powell A.J."/>
            <person name="Barry K."/>
            <person name="Miller A.N."/>
            <person name="Grigoriev I.V."/>
            <person name="Debuchy R."/>
            <person name="Gladieux P."/>
            <person name="Thoren M.H."/>
            <person name="Johannesson H."/>
        </authorList>
    </citation>
    <scope>NUCLEOTIDE SEQUENCE</scope>
    <source>
        <strain evidence="2">8032-3</strain>
    </source>
</reference>
<proteinExistence type="predicted"/>
<dbReference type="PANTHER" id="PTHR12774:SF2">
    <property type="entry name" value="PEROXISOMAL BIOGENESIS FACTOR 19"/>
    <property type="match status" value="1"/>
</dbReference>
<dbReference type="GO" id="GO:0045046">
    <property type="term" value="P:protein import into peroxisome membrane"/>
    <property type="evidence" value="ECO:0007669"/>
    <property type="project" value="TreeGrafter"/>
</dbReference>
<feature type="region of interest" description="Disordered" evidence="1">
    <location>
        <begin position="57"/>
        <end position="77"/>
    </location>
</feature>
<dbReference type="InterPro" id="IPR006708">
    <property type="entry name" value="Pex19"/>
</dbReference>
<protein>
    <submittedName>
        <fullName evidence="2">Pex19-domain-containing protein</fullName>
    </submittedName>
</protein>
<feature type="compositionally biased region" description="Polar residues" evidence="1">
    <location>
        <begin position="317"/>
        <end position="329"/>
    </location>
</feature>
<evidence type="ECO:0000313" key="2">
    <source>
        <dbReference type="EMBL" id="KAK1771142.1"/>
    </source>
</evidence>
<feature type="region of interest" description="Disordered" evidence="1">
    <location>
        <begin position="1"/>
        <end position="44"/>
    </location>
</feature>
<dbReference type="GeneID" id="85310130"/>
<dbReference type="AlphaFoldDB" id="A0AAJ0C9F2"/>
<dbReference type="Pfam" id="PF04614">
    <property type="entry name" value="Pex19"/>
    <property type="match status" value="1"/>
</dbReference>
<feature type="region of interest" description="Disordered" evidence="1">
    <location>
        <begin position="298"/>
        <end position="329"/>
    </location>
</feature>